<organism evidence="3 5">
    <name type="scientific">Brenthis ino</name>
    <name type="common">lesser marbled fritillary</name>
    <dbReference type="NCBI Taxonomy" id="405034"/>
    <lineage>
        <taxon>Eukaryota</taxon>
        <taxon>Metazoa</taxon>
        <taxon>Ecdysozoa</taxon>
        <taxon>Arthropoda</taxon>
        <taxon>Hexapoda</taxon>
        <taxon>Insecta</taxon>
        <taxon>Pterygota</taxon>
        <taxon>Neoptera</taxon>
        <taxon>Endopterygota</taxon>
        <taxon>Lepidoptera</taxon>
        <taxon>Glossata</taxon>
        <taxon>Ditrysia</taxon>
        <taxon>Papilionoidea</taxon>
        <taxon>Nymphalidae</taxon>
        <taxon>Heliconiinae</taxon>
        <taxon>Argynnini</taxon>
        <taxon>Brenthis</taxon>
    </lineage>
</organism>
<dbReference type="InterPro" id="IPR036397">
    <property type="entry name" value="RNaseH_sf"/>
</dbReference>
<dbReference type="InterPro" id="IPR002492">
    <property type="entry name" value="Transposase_Tc1-like"/>
</dbReference>
<feature type="non-terminal residue" evidence="3">
    <location>
        <position position="82"/>
    </location>
</feature>
<feature type="domain" description="Transposase Tc1-like" evidence="1">
    <location>
        <begin position="3"/>
        <end position="51"/>
    </location>
</feature>
<evidence type="ECO:0000313" key="4">
    <source>
        <dbReference type="EMBL" id="CAH0730962.1"/>
    </source>
</evidence>
<evidence type="ECO:0000313" key="2">
    <source>
        <dbReference type="EMBL" id="CAH0730956.1"/>
    </source>
</evidence>
<dbReference type="OrthoDB" id="4843387at2759"/>
<name>A0A8J9YFZ3_9NEOP</name>
<dbReference type="Proteomes" id="UP000838878">
    <property type="component" value="Chromosome 9"/>
</dbReference>
<protein>
    <recommendedName>
        <fullName evidence="1">Transposase Tc1-like domain-containing protein</fullName>
    </recommendedName>
</protein>
<evidence type="ECO:0000313" key="3">
    <source>
        <dbReference type="EMBL" id="CAH0730959.1"/>
    </source>
</evidence>
<accession>A0A8J9YFZ3</accession>
<dbReference type="EMBL" id="OV170229">
    <property type="protein sequence ID" value="CAH0730959.1"/>
    <property type="molecule type" value="Genomic_DNA"/>
</dbReference>
<evidence type="ECO:0000313" key="5">
    <source>
        <dbReference type="Proteomes" id="UP000838878"/>
    </source>
</evidence>
<dbReference type="Pfam" id="PF01498">
    <property type="entry name" value="HTH_Tnp_Tc3_2"/>
    <property type="match status" value="1"/>
</dbReference>
<dbReference type="Gene3D" id="3.30.420.10">
    <property type="entry name" value="Ribonuclease H-like superfamily/Ribonuclease H"/>
    <property type="match status" value="1"/>
</dbReference>
<dbReference type="GO" id="GO:0003677">
    <property type="term" value="F:DNA binding"/>
    <property type="evidence" value="ECO:0007669"/>
    <property type="project" value="InterPro"/>
</dbReference>
<dbReference type="AlphaFoldDB" id="A0A8J9YFZ3"/>
<evidence type="ECO:0000259" key="1">
    <source>
        <dbReference type="Pfam" id="PF01498"/>
    </source>
</evidence>
<proteinExistence type="predicted"/>
<reference evidence="3" key="1">
    <citation type="submission" date="2021-12" db="EMBL/GenBank/DDBJ databases">
        <authorList>
            <person name="Martin H S."/>
        </authorList>
    </citation>
    <scope>NUCLEOTIDE SEQUENCE</scope>
</reference>
<gene>
    <name evidence="2" type="ORF">BINO364_LOCUS15876</name>
    <name evidence="3" type="ORF">BINO364_LOCUS15879</name>
    <name evidence="4" type="ORF">BINO364_LOCUS15882</name>
</gene>
<sequence>MLVQESGIPVSKRTVQRRLAEEGLTGHRPIKKPRFIDAMKKKLLAWAREHRQKTVEDWSKVCFSDESTFEILADKSSFVRRR</sequence>
<dbReference type="GO" id="GO:0015074">
    <property type="term" value="P:DNA integration"/>
    <property type="evidence" value="ECO:0007669"/>
    <property type="project" value="InterPro"/>
</dbReference>
<dbReference type="EMBL" id="OV170229">
    <property type="protein sequence ID" value="CAH0730956.1"/>
    <property type="molecule type" value="Genomic_DNA"/>
</dbReference>
<dbReference type="EMBL" id="OV170229">
    <property type="protein sequence ID" value="CAH0730962.1"/>
    <property type="molecule type" value="Genomic_DNA"/>
</dbReference>
<dbReference type="GO" id="GO:0006313">
    <property type="term" value="P:DNA transposition"/>
    <property type="evidence" value="ECO:0007669"/>
    <property type="project" value="InterPro"/>
</dbReference>
<keyword evidence="5" id="KW-1185">Reference proteome</keyword>